<organism evidence="1 2">
    <name type="scientific">Rossellomorea vietnamensis</name>
    <dbReference type="NCBI Taxonomy" id="218284"/>
    <lineage>
        <taxon>Bacteria</taxon>
        <taxon>Bacillati</taxon>
        <taxon>Bacillota</taxon>
        <taxon>Bacilli</taxon>
        <taxon>Bacillales</taxon>
        <taxon>Bacillaceae</taxon>
        <taxon>Rossellomorea</taxon>
    </lineage>
</organism>
<sequence>MKKSNDSVIYNHFPALFDRMIDQEVDHHEKSKVNNIIQNHGNRIGSQSLISICLLSEHDRSDCNFIIDAHSIQNNGILNKLSEKGKVIYLNRERFDYTNVNKYLVGRNEATVFRGFCKNHDEIFNPIEHKQYEFDNLQQNYLFAYRAFAKEYTNHQQDAEFFKRYIEELINNSTLESILEKHGGDKIPGKDSREMRKKVVLKRHEIRKKQIETLNKDLEDLKQVMTINLLKEKYGKLESFTLSIPVQNTIASSSLLYIYADLNGRPFNQKLKYPSFLSIFPQNDSTIVLFSYLKKHRSYFSELISQIHNASDYQKELIFSNILMKYGDNIVFSPNKFQRFDNKALEILSTALDSRTQMPGEKLVYYPLNLFRPNSYKPII</sequence>
<evidence type="ECO:0000313" key="1">
    <source>
        <dbReference type="EMBL" id="UXH43981.1"/>
    </source>
</evidence>
<name>A0ACD4C6C4_9BACI</name>
<gene>
    <name evidence="1" type="ORF">N5C46_20455</name>
</gene>
<protein>
    <submittedName>
        <fullName evidence="1">Uncharacterized protein</fullName>
    </submittedName>
</protein>
<proteinExistence type="predicted"/>
<accession>A0ACD4C6C4</accession>
<evidence type="ECO:0000313" key="2">
    <source>
        <dbReference type="Proteomes" id="UP001064027"/>
    </source>
</evidence>
<reference evidence="1" key="1">
    <citation type="submission" date="2022-09" db="EMBL/GenBank/DDBJ databases">
        <title>Complete genome sequence of Rossellomorea vietnamensis strain RL-WG62, a newly isolated PGPR with the potential for plant salinity stress alleviation.</title>
        <authorList>
            <person name="Ren L."/>
            <person name="Wang G."/>
            <person name="Hu H."/>
        </authorList>
    </citation>
    <scope>NUCLEOTIDE SEQUENCE</scope>
    <source>
        <strain evidence="1">RL-WG62</strain>
    </source>
</reference>
<dbReference type="Proteomes" id="UP001064027">
    <property type="component" value="Chromosome"/>
</dbReference>
<dbReference type="EMBL" id="CP104558">
    <property type="protein sequence ID" value="UXH43981.1"/>
    <property type="molecule type" value="Genomic_DNA"/>
</dbReference>
<keyword evidence="2" id="KW-1185">Reference proteome</keyword>